<keyword evidence="1" id="KW-1133">Transmembrane helix</keyword>
<keyword evidence="1" id="KW-0812">Transmembrane</keyword>
<evidence type="ECO:0000313" key="2">
    <source>
        <dbReference type="EMBL" id="KAF8906315.1"/>
    </source>
</evidence>
<reference evidence="2" key="1">
    <citation type="submission" date="2020-11" db="EMBL/GenBank/DDBJ databases">
        <authorList>
            <consortium name="DOE Joint Genome Institute"/>
            <person name="Ahrendt S."/>
            <person name="Riley R."/>
            <person name="Andreopoulos W."/>
            <person name="LaButti K."/>
            <person name="Pangilinan J."/>
            <person name="Ruiz-duenas F.J."/>
            <person name="Barrasa J.M."/>
            <person name="Sanchez-Garcia M."/>
            <person name="Camarero S."/>
            <person name="Miyauchi S."/>
            <person name="Serrano A."/>
            <person name="Linde D."/>
            <person name="Babiker R."/>
            <person name="Drula E."/>
            <person name="Ayuso-Fernandez I."/>
            <person name="Pacheco R."/>
            <person name="Padilla G."/>
            <person name="Ferreira P."/>
            <person name="Barriuso J."/>
            <person name="Kellner H."/>
            <person name="Castanera R."/>
            <person name="Alfaro M."/>
            <person name="Ramirez L."/>
            <person name="Pisabarro A.G."/>
            <person name="Kuo A."/>
            <person name="Tritt A."/>
            <person name="Lipzen A."/>
            <person name="He G."/>
            <person name="Yan M."/>
            <person name="Ng V."/>
            <person name="Cullen D."/>
            <person name="Martin F."/>
            <person name="Rosso M.-N."/>
            <person name="Henrissat B."/>
            <person name="Hibbett D."/>
            <person name="Martinez A.T."/>
            <person name="Grigoriev I.V."/>
        </authorList>
    </citation>
    <scope>NUCLEOTIDE SEQUENCE</scope>
    <source>
        <strain evidence="2">AH 44721</strain>
    </source>
</reference>
<dbReference type="OrthoDB" id="10497705at2759"/>
<feature type="transmembrane region" description="Helical" evidence="1">
    <location>
        <begin position="25"/>
        <end position="45"/>
    </location>
</feature>
<proteinExistence type="predicted"/>
<evidence type="ECO:0000313" key="3">
    <source>
        <dbReference type="Proteomes" id="UP000724874"/>
    </source>
</evidence>
<dbReference type="Proteomes" id="UP000724874">
    <property type="component" value="Unassembled WGS sequence"/>
</dbReference>
<feature type="transmembrane region" description="Helical" evidence="1">
    <location>
        <begin position="89"/>
        <end position="110"/>
    </location>
</feature>
<evidence type="ECO:0000256" key="1">
    <source>
        <dbReference type="SAM" id="Phobius"/>
    </source>
</evidence>
<organism evidence="2 3">
    <name type="scientific">Gymnopilus junonius</name>
    <name type="common">Spectacular rustgill mushroom</name>
    <name type="synonym">Gymnopilus spectabilis subsp. junonius</name>
    <dbReference type="NCBI Taxonomy" id="109634"/>
    <lineage>
        <taxon>Eukaryota</taxon>
        <taxon>Fungi</taxon>
        <taxon>Dikarya</taxon>
        <taxon>Basidiomycota</taxon>
        <taxon>Agaricomycotina</taxon>
        <taxon>Agaricomycetes</taxon>
        <taxon>Agaricomycetidae</taxon>
        <taxon>Agaricales</taxon>
        <taxon>Agaricineae</taxon>
        <taxon>Hymenogastraceae</taxon>
        <taxon>Gymnopilus</taxon>
    </lineage>
</organism>
<keyword evidence="1" id="KW-0472">Membrane</keyword>
<name>A0A9P5NRD8_GYMJU</name>
<sequence>MRLLYISQQFSENIRHRQYGDATTYVITTYLIVGAYTFGGLPLYYNYMRFAPPTAVELGTQDASQYQDLVSLEGYYRWPKVLSDLKRQWALVCTSCTLIVSLSISLPQIGGVMGCFMARTSVLAALIFGGHGSGLINSVFYISLRLNVDSVAFRSRWIEASRCLKRKKSLDF</sequence>
<gene>
    <name evidence="2" type="ORF">CPB84DRAFT_1770548</name>
</gene>
<comment type="caution">
    <text evidence="2">The sequence shown here is derived from an EMBL/GenBank/DDBJ whole genome shotgun (WGS) entry which is preliminary data.</text>
</comment>
<protein>
    <submittedName>
        <fullName evidence="2">Uncharacterized protein</fullName>
    </submittedName>
</protein>
<accession>A0A9P5NRD8</accession>
<feature type="transmembrane region" description="Helical" evidence="1">
    <location>
        <begin position="122"/>
        <end position="144"/>
    </location>
</feature>
<keyword evidence="3" id="KW-1185">Reference proteome</keyword>
<dbReference type="EMBL" id="JADNYJ010000019">
    <property type="protein sequence ID" value="KAF8906315.1"/>
    <property type="molecule type" value="Genomic_DNA"/>
</dbReference>
<dbReference type="AlphaFoldDB" id="A0A9P5NRD8"/>